<proteinExistence type="predicted"/>
<accession>A0A0F7IEG5</accession>
<dbReference type="AlphaFoldDB" id="A0A0F7IEG5"/>
<dbReference type="RefSeq" id="WP_048094752.1">
    <property type="nucleotide sequence ID" value="NZ_CP011267.1"/>
</dbReference>
<gene>
    <name evidence="2" type="ORF">GAH_00738</name>
</gene>
<dbReference type="OrthoDB" id="28968at2157"/>
<dbReference type="InParanoid" id="A0A0F7IEG5"/>
<dbReference type="EMBL" id="CP011267">
    <property type="protein sequence ID" value="AKG91927.1"/>
    <property type="molecule type" value="Genomic_DNA"/>
</dbReference>
<dbReference type="PIRSF" id="PIRSF006425">
    <property type="entry name" value="UCP006425_WD40"/>
    <property type="match status" value="1"/>
</dbReference>
<dbReference type="Pfam" id="PF09826">
    <property type="entry name" value="Beta_propel"/>
    <property type="match status" value="1"/>
</dbReference>
<dbReference type="KEGG" id="gah:GAH_00738"/>
<organism evidence="2 3">
    <name type="scientific">Geoglobus ahangari</name>
    <dbReference type="NCBI Taxonomy" id="113653"/>
    <lineage>
        <taxon>Archaea</taxon>
        <taxon>Methanobacteriati</taxon>
        <taxon>Methanobacteriota</taxon>
        <taxon>Archaeoglobi</taxon>
        <taxon>Archaeoglobales</taxon>
        <taxon>Archaeoglobaceae</taxon>
        <taxon>Geoglobus</taxon>
    </lineage>
</organism>
<protein>
    <submittedName>
        <fullName evidence="2">Secreted protein containing C-terminal beta-propeller domain</fullName>
    </submittedName>
</protein>
<dbReference type="SUPFAM" id="SSF50998">
    <property type="entry name" value="Quinoprotein alcohol dehydrogenase-like"/>
    <property type="match status" value="1"/>
</dbReference>
<sequence length="648" mass="74123">MKKIVLILSLIAVMVAAGCIDSENQVKPTPTPAETPTPLPEKSPEVVGENVSGLSNLARFKSEEELREYLAMREVFYGYPMFGIAVQKGMPETAEMPLPAPTPTPTPIPTPTLVGDRGIVEKAAERYSETNVQVKGIDEPDIVKTDGKNIYYSIGMARIYMPRVIMPEYYGKILSVLAFPPDNMSVSFEIPKDGNLLLYKDRLVVLRYNEISGYDKENGKNMWRIDVDGNIVTARLYGDYIFVITRSYLDYYDPCPIEPVRVNGEALEVKCTDIYFPRGISSEVLYTVMKVNPESGEIEKTFSFMGSYGSTVYMSENAIYIAYTKRMGEDEIYFKFLQENRDLLPDDVLSRIEKVMGYDISNQAKFIEIQTLISKYLLTLDKEERLKFENDFWNRMQDFRKEHKREIQRTYIVKVSLNLEPLADGEVPGRLLNQFSMDEYRGYLRLATTFGDENDLYVLDEDLKVVGKITGFGEDERIYAVRFIGDRGYIVTFRETDPFFVIDLSNPRKPEIKGELKIPGFSSYLHPVEDHLILGVGREGSYVKLSLFDVSDAANPKEVSKYTLKEYWSEVLYNHHAFLMDSKHGIFFLPAGNHGYVFSYKDGLKLVKAIDVPAVRAIYIDDFLYILGDSIAVYDENTWERVAELKFE</sequence>
<dbReference type="InterPro" id="IPR019198">
    <property type="entry name" value="Beta_propeller_containing"/>
</dbReference>
<keyword evidence="3" id="KW-1185">Reference proteome</keyword>
<dbReference type="Proteomes" id="UP000034723">
    <property type="component" value="Chromosome"/>
</dbReference>
<dbReference type="PATRIC" id="fig|113653.22.peg.738"/>
<dbReference type="InterPro" id="IPR011047">
    <property type="entry name" value="Quinoprotein_ADH-like_sf"/>
</dbReference>
<feature type="compositionally biased region" description="Pro residues" evidence="1">
    <location>
        <begin position="29"/>
        <end position="41"/>
    </location>
</feature>
<dbReference type="HOGENOM" id="CLU_015706_1_0_2"/>
<dbReference type="STRING" id="113653.GAH_00738"/>
<dbReference type="PROSITE" id="PS51257">
    <property type="entry name" value="PROKAR_LIPOPROTEIN"/>
    <property type="match status" value="1"/>
</dbReference>
<dbReference type="GeneID" id="24803320"/>
<dbReference type="InterPro" id="IPR014441">
    <property type="entry name" value="UCP006425_b-propeller"/>
</dbReference>
<evidence type="ECO:0000256" key="1">
    <source>
        <dbReference type="SAM" id="MobiDB-lite"/>
    </source>
</evidence>
<evidence type="ECO:0000313" key="3">
    <source>
        <dbReference type="Proteomes" id="UP000034723"/>
    </source>
</evidence>
<name>A0A0F7IEG5_9EURY</name>
<feature type="region of interest" description="Disordered" evidence="1">
    <location>
        <begin position="23"/>
        <end position="47"/>
    </location>
</feature>
<evidence type="ECO:0000313" key="2">
    <source>
        <dbReference type="EMBL" id="AKG91927.1"/>
    </source>
</evidence>
<reference evidence="2 3" key="1">
    <citation type="submission" date="2015-04" db="EMBL/GenBank/DDBJ databases">
        <title>The complete genome sequence of the hyperthermophilic, obligate iron-reducing archaeon Geoglobus ahangari strain 234T.</title>
        <authorList>
            <person name="Manzella M.P."/>
            <person name="Holmes D.E."/>
            <person name="Rocheleau J.M."/>
            <person name="Chung A."/>
            <person name="Reguera G."/>
            <person name="Kashefi K."/>
        </authorList>
    </citation>
    <scope>NUCLEOTIDE SEQUENCE [LARGE SCALE GENOMIC DNA]</scope>
    <source>
        <strain evidence="2 3">234</strain>
    </source>
</reference>